<dbReference type="EMBL" id="QOCI01000007">
    <property type="protein sequence ID" value="RRR18442.1"/>
    <property type="molecule type" value="Genomic_DNA"/>
</dbReference>
<dbReference type="PANTHER" id="PTHR12526">
    <property type="entry name" value="GLYCOSYLTRANSFERASE"/>
    <property type="match status" value="1"/>
</dbReference>
<dbReference type="AlphaFoldDB" id="A0A3R8RPD3"/>
<name>A0A3R8RPD3_9MICO</name>
<keyword evidence="2" id="KW-0808">Transferase</keyword>
<dbReference type="InterPro" id="IPR001296">
    <property type="entry name" value="Glyco_trans_1"/>
</dbReference>
<evidence type="ECO:0000313" key="9">
    <source>
        <dbReference type="Proteomes" id="UP000274327"/>
    </source>
</evidence>
<dbReference type="Gene3D" id="3.40.50.2000">
    <property type="entry name" value="Glycogen Phosphorylase B"/>
    <property type="match status" value="4"/>
</dbReference>
<dbReference type="CDD" id="cd03801">
    <property type="entry name" value="GT4_PimA-like"/>
    <property type="match status" value="1"/>
</dbReference>
<dbReference type="SUPFAM" id="SSF53756">
    <property type="entry name" value="UDP-Glycosyltransferase/glycogen phosphorylase"/>
    <property type="match status" value="2"/>
</dbReference>
<evidence type="ECO:0000256" key="3">
    <source>
        <dbReference type="SAM" id="MobiDB-lite"/>
    </source>
</evidence>
<feature type="domain" description="Glycosyltransferase subfamily 4-like N-terminal" evidence="7">
    <location>
        <begin position="318"/>
        <end position="506"/>
    </location>
</feature>
<evidence type="ECO:0000259" key="5">
    <source>
        <dbReference type="Pfam" id="PF00534"/>
    </source>
</evidence>
<comment type="caution">
    <text evidence="8">The sequence shown here is derived from an EMBL/GenBank/DDBJ whole genome shotgun (WGS) entry which is preliminary data.</text>
</comment>
<proteinExistence type="predicted"/>
<dbReference type="CDD" id="cd03794">
    <property type="entry name" value="GT4_WbuB-like"/>
    <property type="match status" value="1"/>
</dbReference>
<accession>A0A3R8RPD3</accession>
<dbReference type="Proteomes" id="UP000274327">
    <property type="component" value="Unassembled WGS sequence"/>
</dbReference>
<keyword evidence="4" id="KW-1133">Transmembrane helix</keyword>
<dbReference type="Pfam" id="PF13579">
    <property type="entry name" value="Glyco_trans_4_4"/>
    <property type="match status" value="1"/>
</dbReference>
<evidence type="ECO:0000313" key="8">
    <source>
        <dbReference type="EMBL" id="RRR18442.1"/>
    </source>
</evidence>
<feature type="domain" description="Glycosyltransferase subfamily 4-like N-terminal" evidence="6">
    <location>
        <begin position="961"/>
        <end position="1060"/>
    </location>
</feature>
<keyword evidence="4" id="KW-0812">Transmembrane</keyword>
<feature type="transmembrane region" description="Helical" evidence="4">
    <location>
        <begin position="99"/>
        <end position="122"/>
    </location>
</feature>
<dbReference type="GO" id="GO:0016757">
    <property type="term" value="F:glycosyltransferase activity"/>
    <property type="evidence" value="ECO:0007669"/>
    <property type="project" value="UniProtKB-KW"/>
</dbReference>
<evidence type="ECO:0000259" key="6">
    <source>
        <dbReference type="Pfam" id="PF13439"/>
    </source>
</evidence>
<feature type="region of interest" description="Disordered" evidence="3">
    <location>
        <begin position="861"/>
        <end position="901"/>
    </location>
</feature>
<keyword evidence="9" id="KW-1185">Reference proteome</keyword>
<feature type="region of interest" description="Disordered" evidence="3">
    <location>
        <begin position="722"/>
        <end position="769"/>
    </location>
</feature>
<feature type="domain" description="Glycosyl transferase family 1" evidence="5">
    <location>
        <begin position="1086"/>
        <end position="1250"/>
    </location>
</feature>
<feature type="compositionally biased region" description="Basic and acidic residues" evidence="3">
    <location>
        <begin position="868"/>
        <end position="883"/>
    </location>
</feature>
<feature type="region of interest" description="Disordered" evidence="3">
    <location>
        <begin position="1"/>
        <end position="59"/>
    </location>
</feature>
<keyword evidence="1" id="KW-0328">Glycosyltransferase</keyword>
<keyword evidence="4" id="KW-0472">Membrane</keyword>
<evidence type="ECO:0000256" key="1">
    <source>
        <dbReference type="ARBA" id="ARBA00022676"/>
    </source>
</evidence>
<dbReference type="Pfam" id="PF00534">
    <property type="entry name" value="Glycos_transf_1"/>
    <property type="match status" value="1"/>
</dbReference>
<feature type="compositionally biased region" description="Low complexity" evidence="3">
    <location>
        <begin position="885"/>
        <end position="898"/>
    </location>
</feature>
<feature type="transmembrane region" description="Helical" evidence="4">
    <location>
        <begin position="68"/>
        <end position="93"/>
    </location>
</feature>
<sequence>MLPWPMPSTPTVMDAPPSAPSLRSDGGSGAGGAPRTSPAISAERAGTAQGASTQDRVHRRMRERSMRVMVRVASAICGVLAVILLALLIATAVTGSIRLAAVTGAVGVLGVIGVVVLVDLILRRAARTRDRSATRLTNLERRAQSAAVAEEARGASFQELQASIRRELDGLDARTADTWALSTQSALQLGRRPQSFLSGTQAQDLFQHYLDSNRLLEAGPLLKGYPVLATQKLGTLRSLYRFYRSAGYWGLAETVLEKIATASQGDNDRSTLHRLRCDIDVFSDPASVTADLPSVNAHSATGPVLHMVGKMLPDTQSGYTLRTHYTARAQARRGLPVVVVGQSGIAEGEDTPDSYSHDGIEYRRLRGPHRRETDTESWLRHDIQELSRIVRELRPSVLHAHSDFHNAVIADVVGRAHGVPTVYESRGFWEESWLTRTIARHGWQGDTDSIFATYGAPEAYALRKHAEEVARTLPDHNFTLAEVMKDHILDCAPEGLAPEEVTVVPNAVDPEEFPVQQRDPELAAGLDLPEDALIIGYISSMVEYEGIETLIDGFRGAAAEVEVPLHLLLVGAGDHLAALRRHAEESGAENIHFVGAVPHADVLRYYGLIDIFVVPRRRSPVGELVTPLKPFEAFATGRAVVLSDVAALKEIAEESGAAETFRAGDADDLTRILTTLARDPQRRRHLGVRGARWVRGHRTWDENVAAYLTVYRRLGYRGPADPVVETPPHDADGADVASSSRGGRRRTGRRAGSQRLAGSSEGGPRGTSRISEIGRAQISAPLDLAPSSERPGTGRRAVVVAMKPQIAGRIRRNIITLLELGFEVTVVNSTPRADFFQGLAHPLLSADFIEVHSLATRYQSRMTRKKNERQARWDEQKKLERARRAAGAAAPSRKASARTTSDVPGAELPLRLWTSARARDVRERLELAWTTADKRVTKFVRSSRSTRDLAIRDQLKQVHLINRFIEFWRLSPERIAAHAPDLVVSSDLPGLVGASIAARRLGVPHLHDCHELYLESTSLRPYEQRLLWPVEKAYMRRADAVVVVNETIRDEYRDRYGVEGTVLRNAAPAVPESVRSNPMDIRALAGLDRTAKVVLYQGGLVPGRGLDVCVRAAAHFDDGVHLVLIGKGRSRDELVMLAEEAGVGDRVHFLPAVEPGELPAYTSAADVGVIPYQPVSRNNEYALPNKIFEYTGAGIPVVASDLPELRRIVSTSECGVTYDSFDPVDLARALRDVLSTERTDAYRRNAERYGRANTWESEREILTRQIRGLLGDVER</sequence>
<evidence type="ECO:0000259" key="7">
    <source>
        <dbReference type="Pfam" id="PF13579"/>
    </source>
</evidence>
<evidence type="ECO:0000256" key="2">
    <source>
        <dbReference type="ARBA" id="ARBA00022679"/>
    </source>
</evidence>
<gene>
    <name evidence="8" type="ORF">DS079_09555</name>
</gene>
<dbReference type="Pfam" id="PF13439">
    <property type="entry name" value="Glyco_transf_4"/>
    <property type="match status" value="1"/>
</dbReference>
<organism evidence="8 9">
    <name type="scientific">Brachybacterium paraconglomeratum</name>
    <dbReference type="NCBI Taxonomy" id="173362"/>
    <lineage>
        <taxon>Bacteria</taxon>
        <taxon>Bacillati</taxon>
        <taxon>Actinomycetota</taxon>
        <taxon>Actinomycetes</taxon>
        <taxon>Micrococcales</taxon>
        <taxon>Dermabacteraceae</taxon>
        <taxon>Brachybacterium</taxon>
    </lineage>
</organism>
<evidence type="ECO:0000256" key="4">
    <source>
        <dbReference type="SAM" id="Phobius"/>
    </source>
</evidence>
<protein>
    <submittedName>
        <fullName evidence="8">Uncharacterized protein</fullName>
    </submittedName>
</protein>
<dbReference type="Pfam" id="PF13692">
    <property type="entry name" value="Glyco_trans_1_4"/>
    <property type="match status" value="1"/>
</dbReference>
<reference evidence="8 9" key="1">
    <citation type="submission" date="2018-07" db="EMBL/GenBank/DDBJ databases">
        <title>Brachybacteriurn paraconglorneratum KCTC 9916.</title>
        <authorList>
            <person name="Li Y."/>
        </authorList>
    </citation>
    <scope>NUCLEOTIDE SEQUENCE [LARGE SCALE GENOMIC DNA]</scope>
    <source>
        <strain evidence="8 9">KCTC 9916</strain>
    </source>
</reference>
<dbReference type="PANTHER" id="PTHR12526:SF510">
    <property type="entry name" value="D-INOSITOL 3-PHOSPHATE GLYCOSYLTRANSFERASE"/>
    <property type="match status" value="1"/>
</dbReference>
<dbReference type="InterPro" id="IPR028098">
    <property type="entry name" value="Glyco_trans_4-like_N"/>
</dbReference>